<dbReference type="InterPro" id="IPR005467">
    <property type="entry name" value="His_kinase_dom"/>
</dbReference>
<feature type="transmembrane region" description="Helical" evidence="14">
    <location>
        <begin position="12"/>
        <end position="31"/>
    </location>
</feature>
<accession>A0A0F5HP50</accession>
<dbReference type="FunFam" id="3.30.565.10:FF:000006">
    <property type="entry name" value="Sensor histidine kinase WalK"/>
    <property type="match status" value="1"/>
</dbReference>
<evidence type="ECO:0000256" key="13">
    <source>
        <dbReference type="ARBA" id="ARBA00023136"/>
    </source>
</evidence>
<keyword evidence="5" id="KW-0597">Phosphoprotein</keyword>
<feature type="domain" description="Histidine kinase" evidence="15">
    <location>
        <begin position="244"/>
        <end position="460"/>
    </location>
</feature>
<dbReference type="GO" id="GO:0005524">
    <property type="term" value="F:ATP binding"/>
    <property type="evidence" value="ECO:0007669"/>
    <property type="project" value="UniProtKB-KW"/>
</dbReference>
<dbReference type="PRINTS" id="PR00344">
    <property type="entry name" value="BCTRLSENSOR"/>
</dbReference>
<dbReference type="SUPFAM" id="SSF55874">
    <property type="entry name" value="ATPase domain of HSP90 chaperone/DNA topoisomerase II/histidine kinase"/>
    <property type="match status" value="1"/>
</dbReference>
<name>A0A0F5HP50_BACTR</name>
<evidence type="ECO:0000256" key="6">
    <source>
        <dbReference type="ARBA" id="ARBA00022679"/>
    </source>
</evidence>
<keyword evidence="8" id="KW-0547">Nucleotide-binding</keyword>
<evidence type="ECO:0000256" key="4">
    <source>
        <dbReference type="ARBA" id="ARBA00022475"/>
    </source>
</evidence>
<dbReference type="Proteomes" id="UP000031563">
    <property type="component" value="Unassembled WGS sequence"/>
</dbReference>
<keyword evidence="18" id="KW-1185">Reference proteome</keyword>
<evidence type="ECO:0000313" key="17">
    <source>
        <dbReference type="EMBL" id="KKB35154.1"/>
    </source>
</evidence>
<dbReference type="InterPro" id="IPR003660">
    <property type="entry name" value="HAMP_dom"/>
</dbReference>
<dbReference type="InterPro" id="IPR004358">
    <property type="entry name" value="Sig_transdc_His_kin-like_C"/>
</dbReference>
<dbReference type="Gene3D" id="6.10.340.10">
    <property type="match status" value="1"/>
</dbReference>
<evidence type="ECO:0000256" key="8">
    <source>
        <dbReference type="ARBA" id="ARBA00022741"/>
    </source>
</evidence>
<dbReference type="STRING" id="1221996.QY95_03558"/>
<evidence type="ECO:0000256" key="1">
    <source>
        <dbReference type="ARBA" id="ARBA00000085"/>
    </source>
</evidence>
<keyword evidence="12" id="KW-0902">Two-component regulatory system</keyword>
<dbReference type="InterPro" id="IPR003661">
    <property type="entry name" value="HisK_dim/P_dom"/>
</dbReference>
<evidence type="ECO:0000256" key="11">
    <source>
        <dbReference type="ARBA" id="ARBA00022989"/>
    </source>
</evidence>
<evidence type="ECO:0000256" key="14">
    <source>
        <dbReference type="SAM" id="Phobius"/>
    </source>
</evidence>
<evidence type="ECO:0000256" key="10">
    <source>
        <dbReference type="ARBA" id="ARBA00022840"/>
    </source>
</evidence>
<dbReference type="CDD" id="cd00075">
    <property type="entry name" value="HATPase"/>
    <property type="match status" value="1"/>
</dbReference>
<feature type="domain" description="HAMP" evidence="16">
    <location>
        <begin position="184"/>
        <end position="236"/>
    </location>
</feature>
<reference evidence="17" key="1">
    <citation type="submission" date="2015-02" db="EMBL/GenBank/DDBJ databases">
        <title>Genome Assembly of Bacillaceae bacterium MTCC 8252.</title>
        <authorList>
            <person name="Verma A."/>
            <person name="Khatri I."/>
            <person name="Mual P."/>
            <person name="Subramanian S."/>
            <person name="Krishnamurthi S."/>
        </authorList>
    </citation>
    <scope>NUCLEOTIDE SEQUENCE [LARGE SCALE GENOMIC DNA]</scope>
    <source>
        <strain evidence="17">MTCC 8252</strain>
    </source>
</reference>
<dbReference type="GO" id="GO:0034220">
    <property type="term" value="P:monoatomic ion transmembrane transport"/>
    <property type="evidence" value="ECO:0007669"/>
    <property type="project" value="UniProtKB-KW"/>
</dbReference>
<keyword evidence="11 14" id="KW-1133">Transmembrane helix</keyword>
<comment type="catalytic activity">
    <reaction evidence="1">
        <text>ATP + protein L-histidine = ADP + protein N-phospho-L-histidine.</text>
        <dbReference type="EC" id="2.7.13.3"/>
    </reaction>
</comment>
<keyword evidence="10" id="KW-0067">ATP-binding</keyword>
<dbReference type="Pfam" id="PF00672">
    <property type="entry name" value="HAMP"/>
    <property type="match status" value="1"/>
</dbReference>
<dbReference type="GO" id="GO:0000155">
    <property type="term" value="F:phosphorelay sensor kinase activity"/>
    <property type="evidence" value="ECO:0007669"/>
    <property type="project" value="InterPro"/>
</dbReference>
<comment type="subcellular location">
    <subcellularLocation>
        <location evidence="2">Cell membrane</location>
        <topology evidence="2">Multi-pass membrane protein</topology>
    </subcellularLocation>
</comment>
<dbReference type="GO" id="GO:0005886">
    <property type="term" value="C:plasma membrane"/>
    <property type="evidence" value="ECO:0007669"/>
    <property type="project" value="UniProtKB-SubCell"/>
</dbReference>
<evidence type="ECO:0000313" key="18">
    <source>
        <dbReference type="Proteomes" id="UP000031563"/>
    </source>
</evidence>
<sequence>MVIPINKITLKLGLWFFFVMLIVEVCLFFFLHTNMVKDRVEEELTALQARGNSHRDVLEDVYHEDTLRHIAVMEQNADTEVIITDQEKNIIISSSKLDKGEQAILSKNINTVPRNGKVLEQEWRSEEYISTVSPYTAGEQQGYVFMFKSTSQVQDLISRLTRHFLVAGVLTAALLLLTILFLTKSVTTPLIRMKKATEKLSKGDFSVDLPDMGEDELGELSRSITVLARDLKHLKEERSEFLSSISHELRTPLTYIKGYADVARRKNIEGSERDRYLDIIYEESEKLTDMVKDLFDLAKMDQNMFVIHREKVQLCAYLRGICEKMRPAFKEKGIELEADCQKEIHVMIDPLRFEQVLLNLLDNAIKYSGSSTKVTLSVKREKGEVVIEIKDEGRGIPEEHLPFIFERFYRVDKSRSRDLGGTGLGLSIAKELVEANKGRMEVKSEAGKGSTFLIWIEEVAG</sequence>
<keyword evidence="13 14" id="KW-0472">Membrane</keyword>
<dbReference type="PROSITE" id="PS50885">
    <property type="entry name" value="HAMP"/>
    <property type="match status" value="1"/>
</dbReference>
<dbReference type="CDD" id="cd06225">
    <property type="entry name" value="HAMP"/>
    <property type="match status" value="1"/>
</dbReference>
<dbReference type="SMART" id="SM00388">
    <property type="entry name" value="HisKA"/>
    <property type="match status" value="1"/>
</dbReference>
<feature type="transmembrane region" description="Helical" evidence="14">
    <location>
        <begin position="164"/>
        <end position="183"/>
    </location>
</feature>
<dbReference type="Pfam" id="PF00512">
    <property type="entry name" value="HisKA"/>
    <property type="match status" value="1"/>
</dbReference>
<gene>
    <name evidence="17" type="ORF">QY95_03558</name>
</gene>
<keyword evidence="17" id="KW-0407">Ion channel</keyword>
<evidence type="ECO:0000256" key="2">
    <source>
        <dbReference type="ARBA" id="ARBA00004651"/>
    </source>
</evidence>
<dbReference type="RefSeq" id="WP_315849926.1">
    <property type="nucleotide sequence ID" value="NZ_JWIR02000075.1"/>
</dbReference>
<dbReference type="EMBL" id="JWIR02000075">
    <property type="protein sequence ID" value="KKB35154.1"/>
    <property type="molecule type" value="Genomic_DNA"/>
</dbReference>
<dbReference type="SUPFAM" id="SSF158472">
    <property type="entry name" value="HAMP domain-like"/>
    <property type="match status" value="1"/>
</dbReference>
<dbReference type="InterPro" id="IPR036097">
    <property type="entry name" value="HisK_dim/P_sf"/>
</dbReference>
<dbReference type="InterPro" id="IPR036890">
    <property type="entry name" value="HATPase_C_sf"/>
</dbReference>
<evidence type="ECO:0000256" key="3">
    <source>
        <dbReference type="ARBA" id="ARBA00012438"/>
    </source>
</evidence>
<proteinExistence type="predicted"/>
<dbReference type="FunFam" id="1.10.287.130:FF:000001">
    <property type="entry name" value="Two-component sensor histidine kinase"/>
    <property type="match status" value="1"/>
</dbReference>
<dbReference type="SMART" id="SM00304">
    <property type="entry name" value="HAMP"/>
    <property type="match status" value="1"/>
</dbReference>
<keyword evidence="17" id="KW-0813">Transport</keyword>
<dbReference type="SMART" id="SM00387">
    <property type="entry name" value="HATPase_c"/>
    <property type="match status" value="1"/>
</dbReference>
<dbReference type="Gene3D" id="1.10.287.130">
    <property type="match status" value="1"/>
</dbReference>
<dbReference type="SUPFAM" id="SSF47384">
    <property type="entry name" value="Homodimeric domain of signal transducing histidine kinase"/>
    <property type="match status" value="1"/>
</dbReference>
<dbReference type="AlphaFoldDB" id="A0A0F5HP50"/>
<keyword evidence="6" id="KW-0808">Transferase</keyword>
<evidence type="ECO:0000256" key="12">
    <source>
        <dbReference type="ARBA" id="ARBA00023012"/>
    </source>
</evidence>
<dbReference type="InterPro" id="IPR003594">
    <property type="entry name" value="HATPase_dom"/>
</dbReference>
<dbReference type="Pfam" id="PF02518">
    <property type="entry name" value="HATPase_c"/>
    <property type="match status" value="1"/>
</dbReference>
<dbReference type="PROSITE" id="PS50109">
    <property type="entry name" value="HIS_KIN"/>
    <property type="match status" value="1"/>
</dbReference>
<evidence type="ECO:0000256" key="7">
    <source>
        <dbReference type="ARBA" id="ARBA00022692"/>
    </source>
</evidence>
<dbReference type="EC" id="2.7.13.3" evidence="3"/>
<comment type="caution">
    <text evidence="17">The sequence shown here is derived from an EMBL/GenBank/DDBJ whole genome shotgun (WGS) entry which is preliminary data.</text>
</comment>
<dbReference type="PANTHER" id="PTHR45528">
    <property type="entry name" value="SENSOR HISTIDINE KINASE CPXA"/>
    <property type="match status" value="1"/>
</dbReference>
<organism evidence="17 18">
    <name type="scientific">Bacillus thermotolerans</name>
    <name type="common">Quasibacillus thermotolerans</name>
    <dbReference type="NCBI Taxonomy" id="1221996"/>
    <lineage>
        <taxon>Bacteria</taxon>
        <taxon>Bacillati</taxon>
        <taxon>Bacillota</taxon>
        <taxon>Bacilli</taxon>
        <taxon>Bacillales</taxon>
        <taxon>Bacillaceae</taxon>
        <taxon>Bacillus</taxon>
    </lineage>
</organism>
<evidence type="ECO:0000256" key="5">
    <source>
        <dbReference type="ARBA" id="ARBA00022553"/>
    </source>
</evidence>
<protein>
    <recommendedName>
        <fullName evidence="3">histidine kinase</fullName>
        <ecNumber evidence="3">2.7.13.3</ecNumber>
    </recommendedName>
</protein>
<keyword evidence="17" id="KW-0406">Ion transport</keyword>
<evidence type="ECO:0000259" key="15">
    <source>
        <dbReference type="PROSITE" id="PS50109"/>
    </source>
</evidence>
<evidence type="ECO:0000259" key="16">
    <source>
        <dbReference type="PROSITE" id="PS50885"/>
    </source>
</evidence>
<keyword evidence="9 17" id="KW-0418">Kinase</keyword>
<dbReference type="Gene3D" id="3.30.565.10">
    <property type="entry name" value="Histidine kinase-like ATPase, C-terminal domain"/>
    <property type="match status" value="1"/>
</dbReference>
<dbReference type="CDD" id="cd00082">
    <property type="entry name" value="HisKA"/>
    <property type="match status" value="1"/>
</dbReference>
<dbReference type="PANTHER" id="PTHR45528:SF1">
    <property type="entry name" value="SENSOR HISTIDINE KINASE CPXA"/>
    <property type="match status" value="1"/>
</dbReference>
<keyword evidence="7 14" id="KW-0812">Transmembrane</keyword>
<dbReference type="InterPro" id="IPR050398">
    <property type="entry name" value="HssS/ArlS-like"/>
</dbReference>
<evidence type="ECO:0000256" key="9">
    <source>
        <dbReference type="ARBA" id="ARBA00022777"/>
    </source>
</evidence>
<keyword evidence="4" id="KW-1003">Cell membrane</keyword>